<feature type="domain" description="NB-ARC" evidence="1">
    <location>
        <begin position="3"/>
        <end position="143"/>
    </location>
</feature>
<reference evidence="2" key="1">
    <citation type="submission" date="2009-11" db="EMBL/GenBank/DDBJ databases">
        <title>Identification and Mapping of Nucleotide Binding Site-Leucine Rich Repeat Resistance Gene Homologs in Bermudagrass.</title>
        <authorList>
            <person name="Harris K.R."/>
            <person name="Schwartz B.M."/>
            <person name="Paterson A.H."/>
            <person name="Brady J.A."/>
        </authorList>
    </citation>
    <scope>NUCLEOTIDE SEQUENCE</scope>
</reference>
<proteinExistence type="predicted"/>
<dbReference type="EMBL" id="GU247037">
    <property type="protein sequence ID" value="ADC54160.1"/>
    <property type="molecule type" value="Genomic_DNA"/>
</dbReference>
<name>D3JNK5_CYNDA</name>
<protein>
    <submittedName>
        <fullName evidence="2">NBS-LRR type resistance protein</fullName>
    </submittedName>
</protein>
<dbReference type="InterPro" id="IPR002182">
    <property type="entry name" value="NB-ARC"/>
</dbReference>
<organism evidence="2">
    <name type="scientific">Cynodon dactylon</name>
    <name type="common">Bermuda grass</name>
    <name type="synonym">Panicum dactylon</name>
    <dbReference type="NCBI Taxonomy" id="28909"/>
    <lineage>
        <taxon>Eukaryota</taxon>
        <taxon>Viridiplantae</taxon>
        <taxon>Streptophyta</taxon>
        <taxon>Embryophyta</taxon>
        <taxon>Tracheophyta</taxon>
        <taxon>Spermatophyta</taxon>
        <taxon>Magnoliopsida</taxon>
        <taxon>Liliopsida</taxon>
        <taxon>Poales</taxon>
        <taxon>Poaceae</taxon>
        <taxon>PACMAD clade</taxon>
        <taxon>Chloridoideae</taxon>
        <taxon>Cynodonteae</taxon>
        <taxon>Eleusininae</taxon>
        <taxon>Cynodon</taxon>
    </lineage>
</organism>
<feature type="non-terminal residue" evidence="2">
    <location>
        <position position="1"/>
    </location>
</feature>
<evidence type="ECO:0000259" key="1">
    <source>
        <dbReference type="Pfam" id="PF00931"/>
    </source>
</evidence>
<dbReference type="InterPro" id="IPR027417">
    <property type="entry name" value="P-loop_NTPase"/>
</dbReference>
<dbReference type="GO" id="GO:0043531">
    <property type="term" value="F:ADP binding"/>
    <property type="evidence" value="ECO:0007669"/>
    <property type="project" value="InterPro"/>
</dbReference>
<accession>D3JNK5</accession>
<sequence length="170" mass="19407">FIGGVGKTTLAQKIYHEQRIQEKFQIPIWLCISQSYTEIDLLKQEIRMAGGSYDQLEAKSELLLRLMDTVSGKSIFLVLDDVWKSDVWNELLQTPFETGVNTLTLVTTRDLDVLGQMHAKYTHKVNKINITDGLDLLIKRSFRPDEQINDGFRNVGRQIVQKCDGLPLAL</sequence>
<feature type="non-terminal residue" evidence="2">
    <location>
        <position position="170"/>
    </location>
</feature>
<dbReference type="PRINTS" id="PR00364">
    <property type="entry name" value="DISEASERSIST"/>
</dbReference>
<evidence type="ECO:0000313" key="2">
    <source>
        <dbReference type="EMBL" id="ADC54160.1"/>
    </source>
</evidence>
<dbReference type="Gene3D" id="3.40.50.300">
    <property type="entry name" value="P-loop containing nucleotide triphosphate hydrolases"/>
    <property type="match status" value="1"/>
</dbReference>
<dbReference type="PANTHER" id="PTHR36766">
    <property type="entry name" value="PLANT BROAD-SPECTRUM MILDEW RESISTANCE PROTEIN RPW8"/>
    <property type="match status" value="1"/>
</dbReference>
<dbReference type="Pfam" id="PF00931">
    <property type="entry name" value="NB-ARC"/>
    <property type="match status" value="1"/>
</dbReference>
<dbReference type="SUPFAM" id="SSF52540">
    <property type="entry name" value="P-loop containing nucleoside triphosphate hydrolases"/>
    <property type="match status" value="1"/>
</dbReference>
<dbReference type="PANTHER" id="PTHR36766:SF33">
    <property type="entry name" value="NB-ARC DOMAIN-CONTAINING PROTEIN"/>
    <property type="match status" value="1"/>
</dbReference>
<dbReference type="AlphaFoldDB" id="D3JNK5"/>